<dbReference type="Gene3D" id="1.20.1560.10">
    <property type="entry name" value="ABC transporter type 1, transmembrane domain"/>
    <property type="match status" value="1"/>
</dbReference>
<evidence type="ECO:0000256" key="8">
    <source>
        <dbReference type="ARBA" id="ARBA00022989"/>
    </source>
</evidence>
<dbReference type="InterPro" id="IPR017871">
    <property type="entry name" value="ABC_transporter-like_CS"/>
</dbReference>
<dbReference type="PANTHER" id="PTHR24221:SF654">
    <property type="entry name" value="ATP-BINDING CASSETTE SUB-FAMILY B MEMBER 6"/>
    <property type="match status" value="1"/>
</dbReference>
<dbReference type="RefSeq" id="WP_093374753.1">
    <property type="nucleotide sequence ID" value="NZ_BNAN01000001.1"/>
</dbReference>
<dbReference type="InterPro" id="IPR003439">
    <property type="entry name" value="ABC_transporter-like_ATP-bd"/>
</dbReference>
<dbReference type="GO" id="GO:0034775">
    <property type="term" value="P:glutathione transmembrane transport"/>
    <property type="evidence" value="ECO:0007669"/>
    <property type="project" value="InterPro"/>
</dbReference>
<evidence type="ECO:0000256" key="3">
    <source>
        <dbReference type="ARBA" id="ARBA00022475"/>
    </source>
</evidence>
<sequence>MSAAPRLADRAQRRADARQLLSLARPTLPPLAASFVFRVLTQLCGLGLLGVAAWGVAGGVGGSPDAPSTGRVVALLVALAVGKGVTRYLEQLTGHTVAFRALAILRVFFFERLEPQAPAAIEGRRSGDLLARVTRDVDRVEVFFAHTLVPAVTAVVTPLLVAVGIALWAHPVLALVAGAAWLVAGAVVPRWRAVRSAALARDLRAGRGDLAQHVSDTVQGAREILAFDAAARRLRELDARGDATGRAVRGAAAAGGARSAASSVLVPVTLLALTWAGAGLVADGATSWTALVVTLAVVLGAFPAVLAVEGLSSDLDQAFASARRVLEVADAAPATADPPAPRSLPGEGPFGVTFEGVTFTYPGSATPALADADLTIPAEATTALVGASGAGKSTVTSLLLRAWDPGAGTVRLGGVDVRDLTLAELRRSVAVVPQRPYLFNDTLEANLRLARPDATRAELDAACARAHLTDVVAGLPDGYATRIGEQGARLSGGQRQRVAIARAFLQDAPVIVLDEATSQLDATTQGLVQAAVTELARGRTVIQVAHRLETVRDAEQIVVLDQGRVVERGTHAELAAAGGAYARLLDRERDVAP</sequence>
<feature type="transmembrane region" description="Helical" evidence="11">
    <location>
        <begin position="35"/>
        <end position="57"/>
    </location>
</feature>
<keyword evidence="3" id="KW-1003">Cell membrane</keyword>
<gene>
    <name evidence="14" type="ORF">SAMN04488035_0508</name>
</gene>
<feature type="transmembrane region" description="Helical" evidence="11">
    <location>
        <begin position="142"/>
        <end position="166"/>
    </location>
</feature>
<dbReference type="PANTHER" id="PTHR24221">
    <property type="entry name" value="ATP-BINDING CASSETTE SUB-FAMILY B"/>
    <property type="match status" value="1"/>
</dbReference>
<dbReference type="InterPro" id="IPR039421">
    <property type="entry name" value="Type_1_exporter"/>
</dbReference>
<organism evidence="14 15">
    <name type="scientific">Flavimobilis marinus</name>
    <dbReference type="NCBI Taxonomy" id="285351"/>
    <lineage>
        <taxon>Bacteria</taxon>
        <taxon>Bacillati</taxon>
        <taxon>Actinomycetota</taxon>
        <taxon>Actinomycetes</taxon>
        <taxon>Micrococcales</taxon>
        <taxon>Jonesiaceae</taxon>
        <taxon>Flavimobilis</taxon>
    </lineage>
</organism>
<comment type="similarity">
    <text evidence="10">Belongs to the ABC transporter superfamily. Siderophore-Fe(3+) uptake transporter (SIUT) (TC 3.A.1.21) family.</text>
</comment>
<dbReference type="PROSITE" id="PS50929">
    <property type="entry name" value="ABC_TM1F"/>
    <property type="match status" value="1"/>
</dbReference>
<accession>A0A1I2DDC1</accession>
<dbReference type="InterPro" id="IPR014223">
    <property type="entry name" value="ABC_CydC/D"/>
</dbReference>
<protein>
    <submittedName>
        <fullName evidence="14">Thiol reductant ABC exporter, CydC subunit</fullName>
    </submittedName>
</protein>
<name>A0A1I2DDC1_9MICO</name>
<evidence type="ECO:0000256" key="11">
    <source>
        <dbReference type="SAM" id="Phobius"/>
    </source>
</evidence>
<dbReference type="InterPro" id="IPR027417">
    <property type="entry name" value="P-loop_NTPase"/>
</dbReference>
<dbReference type="Gene3D" id="3.40.50.300">
    <property type="entry name" value="P-loop containing nucleotide triphosphate hydrolases"/>
    <property type="match status" value="1"/>
</dbReference>
<evidence type="ECO:0000256" key="6">
    <source>
        <dbReference type="ARBA" id="ARBA00022741"/>
    </source>
</evidence>
<dbReference type="GO" id="GO:0005886">
    <property type="term" value="C:plasma membrane"/>
    <property type="evidence" value="ECO:0007669"/>
    <property type="project" value="UniProtKB-SubCell"/>
</dbReference>
<keyword evidence="6" id="KW-0547">Nucleotide-binding</keyword>
<feature type="transmembrane region" description="Helical" evidence="11">
    <location>
        <begin position="69"/>
        <end position="86"/>
    </location>
</feature>
<keyword evidence="4" id="KW-0997">Cell inner membrane</keyword>
<evidence type="ECO:0000256" key="10">
    <source>
        <dbReference type="ARBA" id="ARBA00023455"/>
    </source>
</evidence>
<dbReference type="PROSITE" id="PS50893">
    <property type="entry name" value="ABC_TRANSPORTER_2"/>
    <property type="match status" value="1"/>
</dbReference>
<dbReference type="InterPro" id="IPR011527">
    <property type="entry name" value="ABC1_TM_dom"/>
</dbReference>
<dbReference type="OrthoDB" id="9762778at2"/>
<dbReference type="SMART" id="SM00382">
    <property type="entry name" value="AAA"/>
    <property type="match status" value="1"/>
</dbReference>
<keyword evidence="7" id="KW-0067">ATP-binding</keyword>
<feature type="domain" description="ABC transporter" evidence="12">
    <location>
        <begin position="352"/>
        <end position="587"/>
    </location>
</feature>
<evidence type="ECO:0000256" key="1">
    <source>
        <dbReference type="ARBA" id="ARBA00004429"/>
    </source>
</evidence>
<proteinExistence type="inferred from homology"/>
<evidence type="ECO:0000256" key="2">
    <source>
        <dbReference type="ARBA" id="ARBA00022448"/>
    </source>
</evidence>
<keyword evidence="5 11" id="KW-0812">Transmembrane</keyword>
<dbReference type="GO" id="GO:0005524">
    <property type="term" value="F:ATP binding"/>
    <property type="evidence" value="ECO:0007669"/>
    <property type="project" value="UniProtKB-KW"/>
</dbReference>
<dbReference type="GO" id="GO:0016887">
    <property type="term" value="F:ATP hydrolysis activity"/>
    <property type="evidence" value="ECO:0007669"/>
    <property type="project" value="InterPro"/>
</dbReference>
<evidence type="ECO:0000256" key="4">
    <source>
        <dbReference type="ARBA" id="ARBA00022519"/>
    </source>
</evidence>
<dbReference type="InterPro" id="IPR003593">
    <property type="entry name" value="AAA+_ATPase"/>
</dbReference>
<keyword evidence="9 11" id="KW-0472">Membrane</keyword>
<feature type="domain" description="ABC transmembrane type-1" evidence="13">
    <location>
        <begin position="32"/>
        <end position="317"/>
    </location>
</feature>
<dbReference type="Pfam" id="PF00664">
    <property type="entry name" value="ABC_membrane"/>
    <property type="match status" value="1"/>
</dbReference>
<dbReference type="GO" id="GO:0045454">
    <property type="term" value="P:cell redox homeostasis"/>
    <property type="evidence" value="ECO:0007669"/>
    <property type="project" value="InterPro"/>
</dbReference>
<dbReference type="GO" id="GO:0034040">
    <property type="term" value="F:ATPase-coupled lipid transmembrane transporter activity"/>
    <property type="evidence" value="ECO:0007669"/>
    <property type="project" value="TreeGrafter"/>
</dbReference>
<keyword evidence="8 11" id="KW-1133">Transmembrane helix</keyword>
<reference evidence="15" key="1">
    <citation type="submission" date="2016-10" db="EMBL/GenBank/DDBJ databases">
        <authorList>
            <person name="Varghese N."/>
            <person name="Submissions S."/>
        </authorList>
    </citation>
    <scope>NUCLEOTIDE SEQUENCE [LARGE SCALE GENOMIC DNA]</scope>
    <source>
        <strain evidence="15">DSM 19083</strain>
    </source>
</reference>
<evidence type="ECO:0000259" key="12">
    <source>
        <dbReference type="PROSITE" id="PS50893"/>
    </source>
</evidence>
<dbReference type="PROSITE" id="PS00211">
    <property type="entry name" value="ABC_TRANSPORTER_1"/>
    <property type="match status" value="1"/>
</dbReference>
<dbReference type="AlphaFoldDB" id="A0A1I2DDC1"/>
<evidence type="ECO:0000256" key="7">
    <source>
        <dbReference type="ARBA" id="ARBA00022840"/>
    </source>
</evidence>
<dbReference type="InterPro" id="IPR036640">
    <property type="entry name" value="ABC1_TM_sf"/>
</dbReference>
<feature type="transmembrane region" description="Helical" evidence="11">
    <location>
        <begin position="264"/>
        <end position="282"/>
    </location>
</feature>
<dbReference type="SUPFAM" id="SSF52540">
    <property type="entry name" value="P-loop containing nucleoside triphosphate hydrolases"/>
    <property type="match status" value="1"/>
</dbReference>
<keyword evidence="2" id="KW-0813">Transport</keyword>
<feature type="transmembrane region" description="Helical" evidence="11">
    <location>
        <begin position="172"/>
        <end position="191"/>
    </location>
</feature>
<evidence type="ECO:0000259" key="13">
    <source>
        <dbReference type="PROSITE" id="PS50929"/>
    </source>
</evidence>
<keyword evidence="15" id="KW-1185">Reference proteome</keyword>
<feature type="transmembrane region" description="Helical" evidence="11">
    <location>
        <begin position="288"/>
        <end position="308"/>
    </location>
</feature>
<dbReference type="STRING" id="285351.SAMN04488035_0508"/>
<evidence type="ECO:0000256" key="9">
    <source>
        <dbReference type="ARBA" id="ARBA00023136"/>
    </source>
</evidence>
<dbReference type="EMBL" id="FONZ01000001">
    <property type="protein sequence ID" value="SFE78438.1"/>
    <property type="molecule type" value="Genomic_DNA"/>
</dbReference>
<dbReference type="NCBIfam" id="TIGR02868">
    <property type="entry name" value="CydC"/>
    <property type="match status" value="1"/>
</dbReference>
<dbReference type="SUPFAM" id="SSF90123">
    <property type="entry name" value="ABC transporter transmembrane region"/>
    <property type="match status" value="1"/>
</dbReference>
<dbReference type="Pfam" id="PF00005">
    <property type="entry name" value="ABC_tran"/>
    <property type="match status" value="1"/>
</dbReference>
<dbReference type="FunFam" id="3.40.50.300:FF:000221">
    <property type="entry name" value="Multidrug ABC transporter ATP-binding protein"/>
    <property type="match status" value="1"/>
</dbReference>
<evidence type="ECO:0000256" key="5">
    <source>
        <dbReference type="ARBA" id="ARBA00022692"/>
    </source>
</evidence>
<evidence type="ECO:0000313" key="14">
    <source>
        <dbReference type="EMBL" id="SFE78438.1"/>
    </source>
</evidence>
<comment type="subcellular location">
    <subcellularLocation>
        <location evidence="1">Cell inner membrane</location>
        <topology evidence="1">Multi-pass membrane protein</topology>
    </subcellularLocation>
</comment>
<dbReference type="Proteomes" id="UP000198520">
    <property type="component" value="Unassembled WGS sequence"/>
</dbReference>
<evidence type="ECO:0000313" key="15">
    <source>
        <dbReference type="Proteomes" id="UP000198520"/>
    </source>
</evidence>
<dbReference type="GO" id="GO:0140359">
    <property type="term" value="F:ABC-type transporter activity"/>
    <property type="evidence" value="ECO:0007669"/>
    <property type="project" value="InterPro"/>
</dbReference>